<evidence type="ECO:0000313" key="3">
    <source>
        <dbReference type="Proteomes" id="UP000193144"/>
    </source>
</evidence>
<dbReference type="Proteomes" id="UP000193144">
    <property type="component" value="Unassembled WGS sequence"/>
</dbReference>
<accession>A0A1Y1ZL28</accession>
<dbReference type="EMBL" id="MCFA01000067">
    <property type="protein sequence ID" value="ORY10894.1"/>
    <property type="molecule type" value="Genomic_DNA"/>
</dbReference>
<organism evidence="2 3">
    <name type="scientific">Clohesyomyces aquaticus</name>
    <dbReference type="NCBI Taxonomy" id="1231657"/>
    <lineage>
        <taxon>Eukaryota</taxon>
        <taxon>Fungi</taxon>
        <taxon>Dikarya</taxon>
        <taxon>Ascomycota</taxon>
        <taxon>Pezizomycotina</taxon>
        <taxon>Dothideomycetes</taxon>
        <taxon>Pleosporomycetidae</taxon>
        <taxon>Pleosporales</taxon>
        <taxon>Lindgomycetaceae</taxon>
        <taxon>Clohesyomyces</taxon>
    </lineage>
</organism>
<feature type="region of interest" description="Disordered" evidence="1">
    <location>
        <begin position="83"/>
        <end position="129"/>
    </location>
</feature>
<sequence>MAALPSIWDNSPRLNMAIPEISTFSLTSNSGRRLWTIARKGVLLIEQAKSAIWLLNSYYQDNAQSSPTAVRRDRVSNCESEGERETFGEFGPIHSQTSSCSASGMGSPSSGRGGKQTLHDMFDRPTGSNSKLRACGASPWEAMWGLWGEFFCVGF</sequence>
<evidence type="ECO:0000256" key="1">
    <source>
        <dbReference type="SAM" id="MobiDB-lite"/>
    </source>
</evidence>
<proteinExistence type="predicted"/>
<protein>
    <submittedName>
        <fullName evidence="2">Uncharacterized protein</fullName>
    </submittedName>
</protein>
<comment type="caution">
    <text evidence="2">The sequence shown here is derived from an EMBL/GenBank/DDBJ whole genome shotgun (WGS) entry which is preliminary data.</text>
</comment>
<reference evidence="2 3" key="1">
    <citation type="submission" date="2016-07" db="EMBL/GenBank/DDBJ databases">
        <title>Pervasive Adenine N6-methylation of Active Genes in Fungi.</title>
        <authorList>
            <consortium name="DOE Joint Genome Institute"/>
            <person name="Mondo S.J."/>
            <person name="Dannebaum R.O."/>
            <person name="Kuo R.C."/>
            <person name="Labutti K."/>
            <person name="Haridas S."/>
            <person name="Kuo A."/>
            <person name="Salamov A."/>
            <person name="Ahrendt S.R."/>
            <person name="Lipzen A."/>
            <person name="Sullivan W."/>
            <person name="Andreopoulos W.B."/>
            <person name="Clum A."/>
            <person name="Lindquist E."/>
            <person name="Daum C."/>
            <person name="Ramamoorthy G.K."/>
            <person name="Gryganskyi A."/>
            <person name="Culley D."/>
            <person name="Magnuson J.K."/>
            <person name="James T.Y."/>
            <person name="O'Malley M.A."/>
            <person name="Stajich J.E."/>
            <person name="Spatafora J.W."/>
            <person name="Visel A."/>
            <person name="Grigoriev I.V."/>
        </authorList>
    </citation>
    <scope>NUCLEOTIDE SEQUENCE [LARGE SCALE GENOMIC DNA]</scope>
    <source>
        <strain evidence="2 3">CBS 115471</strain>
    </source>
</reference>
<feature type="compositionally biased region" description="Low complexity" evidence="1">
    <location>
        <begin position="95"/>
        <end position="110"/>
    </location>
</feature>
<evidence type="ECO:0000313" key="2">
    <source>
        <dbReference type="EMBL" id="ORY10894.1"/>
    </source>
</evidence>
<gene>
    <name evidence="2" type="ORF">BCR34DRAFT_588326</name>
</gene>
<dbReference type="AlphaFoldDB" id="A0A1Y1ZL28"/>
<keyword evidence="3" id="KW-1185">Reference proteome</keyword>
<name>A0A1Y1ZL28_9PLEO</name>